<evidence type="ECO:0000256" key="1">
    <source>
        <dbReference type="SAM" id="Phobius"/>
    </source>
</evidence>
<protein>
    <recommendedName>
        <fullName evidence="2">DUF5659 domain-containing protein</fullName>
    </recommendedName>
</protein>
<organism evidence="3 4">
    <name type="scientific">Candidatus Shapirobacteria bacterium GW2011_GWE2_38_30</name>
    <dbReference type="NCBI Taxonomy" id="1618490"/>
    <lineage>
        <taxon>Bacteria</taxon>
        <taxon>Candidatus Shapironibacteriota</taxon>
    </lineage>
</organism>
<dbReference type="AlphaFoldDB" id="A0A0G0JVI4"/>
<feature type="domain" description="DUF5659" evidence="2">
    <location>
        <begin position="12"/>
        <end position="80"/>
    </location>
</feature>
<comment type="caution">
    <text evidence="3">The sequence shown here is derived from an EMBL/GenBank/DDBJ whole genome shotgun (WGS) entry which is preliminary data.</text>
</comment>
<evidence type="ECO:0000313" key="3">
    <source>
        <dbReference type="EMBL" id="KKQ71538.1"/>
    </source>
</evidence>
<keyword evidence="1" id="KW-1133">Transmembrane helix</keyword>
<keyword evidence="1" id="KW-0812">Transmembrane</keyword>
<dbReference type="Pfam" id="PF18903">
    <property type="entry name" value="DUF5659"/>
    <property type="match status" value="1"/>
</dbReference>
<name>A0A0G0JVI4_9BACT</name>
<gene>
    <name evidence="3" type="ORF">US90_C0002G0021</name>
</gene>
<accession>A0A0G0JVI4</accession>
<feature type="transmembrane region" description="Helical" evidence="1">
    <location>
        <begin position="12"/>
        <end position="31"/>
    </location>
</feature>
<evidence type="ECO:0000313" key="4">
    <source>
        <dbReference type="Proteomes" id="UP000034406"/>
    </source>
</evidence>
<dbReference type="EMBL" id="LBUT01000002">
    <property type="protein sequence ID" value="KKQ71538.1"/>
    <property type="molecule type" value="Genomic_DNA"/>
</dbReference>
<dbReference type="Proteomes" id="UP000034406">
    <property type="component" value="Unassembled WGS sequence"/>
</dbReference>
<sequence length="89" mass="10352">MEKQNKNQIWRCGSFYTVAFLILHGFDLVGVEPSSNPKRSIFVLKDSPERQELLQAFNFAEENSQSVLVDFRRAVSVIKSLKEKLYQEK</sequence>
<dbReference type="InterPro" id="IPR043718">
    <property type="entry name" value="DUF5659"/>
</dbReference>
<proteinExistence type="predicted"/>
<dbReference type="STRING" id="1618490.US90_C0002G0021"/>
<reference evidence="3 4" key="1">
    <citation type="journal article" date="2015" name="Nature">
        <title>rRNA introns, odd ribosomes, and small enigmatic genomes across a large radiation of phyla.</title>
        <authorList>
            <person name="Brown C.T."/>
            <person name="Hug L.A."/>
            <person name="Thomas B.C."/>
            <person name="Sharon I."/>
            <person name="Castelle C.J."/>
            <person name="Singh A."/>
            <person name="Wilkins M.J."/>
            <person name="Williams K.H."/>
            <person name="Banfield J.F."/>
        </authorList>
    </citation>
    <scope>NUCLEOTIDE SEQUENCE [LARGE SCALE GENOMIC DNA]</scope>
</reference>
<keyword evidence="1" id="KW-0472">Membrane</keyword>
<evidence type="ECO:0000259" key="2">
    <source>
        <dbReference type="Pfam" id="PF18903"/>
    </source>
</evidence>